<protein>
    <submittedName>
        <fullName evidence="2">Uncharacterized protein</fullName>
    </submittedName>
</protein>
<evidence type="ECO:0000256" key="1">
    <source>
        <dbReference type="SAM" id="Phobius"/>
    </source>
</evidence>
<sequence length="309" mass="34493">MKLFACEASGVPIAGFSDLSTIFVTSHFVSPLVLACIRTVLFVYSFTTIIVSYAWLSNNTATVGLKDVNIGSYKVQQSEATIGQSFSFFTYFTFWSLGFYFLVSAVHTFMFAFMKRTWLHDWPKFLQIMHSLYYSCITCMPFLVNIVFGGTMNSGWPFGRFEQWMNPSVHGLNSMFAVVEILLSATEAPPVLHLSVILLIMSVYLGLAYLTRYTQGLYVYEWLKPAHGIASIILHVLGYAAGRIAIFFLASGAIRLRNILARRLSEGKEVGSIQEKGMKLDDACDTWSSTVSVSRPESALTGGLWSSRV</sequence>
<dbReference type="PANTHER" id="PTHR12242:SF1">
    <property type="entry name" value="MYND-TYPE DOMAIN-CONTAINING PROTEIN"/>
    <property type="match status" value="1"/>
</dbReference>
<evidence type="ECO:0000313" key="3">
    <source>
        <dbReference type="Proteomes" id="UP000800082"/>
    </source>
</evidence>
<accession>A0A6A5RDE9</accession>
<dbReference type="GO" id="GO:0016020">
    <property type="term" value="C:membrane"/>
    <property type="evidence" value="ECO:0007669"/>
    <property type="project" value="TreeGrafter"/>
</dbReference>
<dbReference type="RefSeq" id="XP_033443990.1">
    <property type="nucleotide sequence ID" value="XM_033586992.1"/>
</dbReference>
<keyword evidence="1" id="KW-0472">Membrane</keyword>
<feature type="transmembrane region" description="Helical" evidence="1">
    <location>
        <begin position="32"/>
        <end position="56"/>
    </location>
</feature>
<keyword evidence="3" id="KW-1185">Reference proteome</keyword>
<name>A0A6A5RDE9_9PLEO</name>
<feature type="transmembrane region" description="Helical" evidence="1">
    <location>
        <begin position="190"/>
        <end position="209"/>
    </location>
</feature>
<dbReference type="AlphaFoldDB" id="A0A6A5RDE9"/>
<feature type="transmembrane region" description="Helical" evidence="1">
    <location>
        <begin position="88"/>
        <end position="111"/>
    </location>
</feature>
<evidence type="ECO:0000313" key="2">
    <source>
        <dbReference type="EMBL" id="KAF1923737.1"/>
    </source>
</evidence>
<dbReference type="EMBL" id="ML979001">
    <property type="protein sequence ID" value="KAF1923737.1"/>
    <property type="molecule type" value="Genomic_DNA"/>
</dbReference>
<dbReference type="GeneID" id="54344638"/>
<dbReference type="PANTHER" id="PTHR12242">
    <property type="entry name" value="OS02G0130600 PROTEIN-RELATED"/>
    <property type="match status" value="1"/>
</dbReference>
<dbReference type="OrthoDB" id="419711at2759"/>
<proteinExistence type="predicted"/>
<dbReference type="Proteomes" id="UP000800082">
    <property type="component" value="Unassembled WGS sequence"/>
</dbReference>
<keyword evidence="1" id="KW-0812">Transmembrane</keyword>
<organism evidence="2 3">
    <name type="scientific">Didymella exigua CBS 183.55</name>
    <dbReference type="NCBI Taxonomy" id="1150837"/>
    <lineage>
        <taxon>Eukaryota</taxon>
        <taxon>Fungi</taxon>
        <taxon>Dikarya</taxon>
        <taxon>Ascomycota</taxon>
        <taxon>Pezizomycotina</taxon>
        <taxon>Dothideomycetes</taxon>
        <taxon>Pleosporomycetidae</taxon>
        <taxon>Pleosporales</taxon>
        <taxon>Pleosporineae</taxon>
        <taxon>Didymellaceae</taxon>
        <taxon>Didymella</taxon>
    </lineage>
</organism>
<keyword evidence="1" id="KW-1133">Transmembrane helix</keyword>
<feature type="transmembrane region" description="Helical" evidence="1">
    <location>
        <begin position="132"/>
        <end position="152"/>
    </location>
</feature>
<gene>
    <name evidence="2" type="ORF">M421DRAFT_104194</name>
</gene>
<feature type="transmembrane region" description="Helical" evidence="1">
    <location>
        <begin position="229"/>
        <end position="254"/>
    </location>
</feature>
<reference evidence="2" key="1">
    <citation type="journal article" date="2020" name="Stud. Mycol.">
        <title>101 Dothideomycetes genomes: a test case for predicting lifestyles and emergence of pathogens.</title>
        <authorList>
            <person name="Haridas S."/>
            <person name="Albert R."/>
            <person name="Binder M."/>
            <person name="Bloem J."/>
            <person name="Labutti K."/>
            <person name="Salamov A."/>
            <person name="Andreopoulos B."/>
            <person name="Baker S."/>
            <person name="Barry K."/>
            <person name="Bills G."/>
            <person name="Bluhm B."/>
            <person name="Cannon C."/>
            <person name="Castanera R."/>
            <person name="Culley D."/>
            <person name="Daum C."/>
            <person name="Ezra D."/>
            <person name="Gonzalez J."/>
            <person name="Henrissat B."/>
            <person name="Kuo A."/>
            <person name="Liang C."/>
            <person name="Lipzen A."/>
            <person name="Lutzoni F."/>
            <person name="Magnuson J."/>
            <person name="Mondo S."/>
            <person name="Nolan M."/>
            <person name="Ohm R."/>
            <person name="Pangilinan J."/>
            <person name="Park H.-J."/>
            <person name="Ramirez L."/>
            <person name="Alfaro M."/>
            <person name="Sun H."/>
            <person name="Tritt A."/>
            <person name="Yoshinaga Y."/>
            <person name="Zwiers L.-H."/>
            <person name="Turgeon B."/>
            <person name="Goodwin S."/>
            <person name="Spatafora J."/>
            <person name="Crous P."/>
            <person name="Grigoriev I."/>
        </authorList>
    </citation>
    <scope>NUCLEOTIDE SEQUENCE</scope>
    <source>
        <strain evidence="2">CBS 183.55</strain>
    </source>
</reference>